<evidence type="ECO:0000313" key="2">
    <source>
        <dbReference type="Proteomes" id="UP000427071"/>
    </source>
</evidence>
<gene>
    <name evidence="1" type="ORF">CKALI_00905</name>
</gene>
<organism evidence="1 2">
    <name type="scientific">Corynebacterium kalinowskii</name>
    <dbReference type="NCBI Taxonomy" id="2675216"/>
    <lineage>
        <taxon>Bacteria</taxon>
        <taxon>Bacillati</taxon>
        <taxon>Actinomycetota</taxon>
        <taxon>Actinomycetes</taxon>
        <taxon>Mycobacteriales</taxon>
        <taxon>Corynebacteriaceae</taxon>
        <taxon>Corynebacterium</taxon>
    </lineage>
</organism>
<dbReference type="RefSeq" id="WP_156191519.1">
    <property type="nucleotide sequence ID" value="NZ_CP046452.1"/>
</dbReference>
<proteinExistence type="predicted"/>
<name>A0A6B8V7F5_9CORY</name>
<reference evidence="2" key="1">
    <citation type="submission" date="2019-11" db="EMBL/GenBank/DDBJ databases">
        <title>Complete genome sequence of Corynebacterium kalinowskii 1959, a novel Corynebacterium species isolated from soil of a small paddock in Vilsendorf, Germany.</title>
        <authorList>
            <person name="Schaffert L."/>
            <person name="Ruwe M."/>
            <person name="Milse J."/>
            <person name="Hanuschka K."/>
            <person name="Ortseifen V."/>
            <person name="Droste J."/>
            <person name="Brandt D."/>
            <person name="Schlueter L."/>
            <person name="Kutter Y."/>
            <person name="Vinke S."/>
            <person name="Viehoefer P."/>
            <person name="Jacob L."/>
            <person name="Luebke N.-C."/>
            <person name="Schulte-Berndt E."/>
            <person name="Hain C."/>
            <person name="Linder M."/>
            <person name="Schmidt P."/>
            <person name="Wollenschlaeger L."/>
            <person name="Luttermann T."/>
            <person name="Thieme E."/>
            <person name="Hassa J."/>
            <person name="Haak M."/>
            <person name="Wittchen M."/>
            <person name="Mentz A."/>
            <person name="Persicke M."/>
            <person name="Busche T."/>
            <person name="Ruckert C."/>
        </authorList>
    </citation>
    <scope>NUCLEOTIDE SEQUENCE [LARGE SCALE GENOMIC DNA]</scope>
    <source>
        <strain evidence="2">1959</strain>
    </source>
</reference>
<keyword evidence="2" id="KW-1185">Reference proteome</keyword>
<dbReference type="AlphaFoldDB" id="A0A6B8V7F5"/>
<dbReference type="EMBL" id="CP046452">
    <property type="protein sequence ID" value="QGU01082.1"/>
    <property type="molecule type" value="Genomic_DNA"/>
</dbReference>
<sequence>MFGFLKKKAATEHTAAAMTNTPLSNELTMMLAQELPLLDSQDRVRVYEILKNYEGPTITRQEDLPKEIRDLLDLY</sequence>
<dbReference type="KEGG" id="ckw:CKALI_00905"/>
<accession>A0A6B8V7F5</accession>
<protein>
    <submittedName>
        <fullName evidence="1">Uncharacterized protein</fullName>
    </submittedName>
</protein>
<dbReference type="Proteomes" id="UP000427071">
    <property type="component" value="Chromosome"/>
</dbReference>
<evidence type="ECO:0000313" key="1">
    <source>
        <dbReference type="EMBL" id="QGU01082.1"/>
    </source>
</evidence>